<evidence type="ECO:0000313" key="9">
    <source>
        <dbReference type="EMBL" id="KAB0803615.1"/>
    </source>
</evidence>
<dbReference type="GO" id="GO:0005886">
    <property type="term" value="C:plasma membrane"/>
    <property type="evidence" value="ECO:0007669"/>
    <property type="project" value="UniProtKB-SubCell"/>
</dbReference>
<dbReference type="PANTHER" id="PTHR42643">
    <property type="entry name" value="IONOTROPIC RECEPTOR 20A-RELATED"/>
    <property type="match status" value="1"/>
</dbReference>
<feature type="transmembrane region" description="Helical" evidence="8">
    <location>
        <begin position="156"/>
        <end position="175"/>
    </location>
</feature>
<organism evidence="9 10">
    <name type="scientific">Photinus pyralis</name>
    <name type="common">Common eastern firefly</name>
    <name type="synonym">Lampyris pyralis</name>
    <dbReference type="NCBI Taxonomy" id="7054"/>
    <lineage>
        <taxon>Eukaryota</taxon>
        <taxon>Metazoa</taxon>
        <taxon>Ecdysozoa</taxon>
        <taxon>Arthropoda</taxon>
        <taxon>Hexapoda</taxon>
        <taxon>Insecta</taxon>
        <taxon>Pterygota</taxon>
        <taxon>Neoptera</taxon>
        <taxon>Endopterygota</taxon>
        <taxon>Coleoptera</taxon>
        <taxon>Polyphaga</taxon>
        <taxon>Elateriformia</taxon>
        <taxon>Elateroidea</taxon>
        <taxon>Lampyridae</taxon>
        <taxon>Lampyrinae</taxon>
        <taxon>Photinus</taxon>
    </lineage>
</organism>
<gene>
    <name evidence="9" type="ORF">PPYR_00585</name>
</gene>
<evidence type="ECO:0000313" key="10">
    <source>
        <dbReference type="Proteomes" id="UP000327044"/>
    </source>
</evidence>
<comment type="subcellular location">
    <subcellularLocation>
        <location evidence="1">Cell membrane</location>
        <topology evidence="1">Multi-pass membrane protein</topology>
    </subcellularLocation>
</comment>
<dbReference type="SUPFAM" id="SSF53850">
    <property type="entry name" value="Periplasmic binding protein-like II"/>
    <property type="match status" value="1"/>
</dbReference>
<dbReference type="InterPro" id="IPR052192">
    <property type="entry name" value="Insect_Ionotropic_Sensory_Rcpt"/>
</dbReference>
<evidence type="ECO:0000256" key="4">
    <source>
        <dbReference type="ARBA" id="ARBA00022989"/>
    </source>
</evidence>
<evidence type="ECO:0000256" key="7">
    <source>
        <dbReference type="ARBA" id="ARBA00023180"/>
    </source>
</evidence>
<evidence type="ECO:0008006" key="11">
    <source>
        <dbReference type="Google" id="ProtNLM"/>
    </source>
</evidence>
<evidence type="ECO:0000256" key="8">
    <source>
        <dbReference type="SAM" id="Phobius"/>
    </source>
</evidence>
<evidence type="ECO:0000256" key="2">
    <source>
        <dbReference type="ARBA" id="ARBA00022475"/>
    </source>
</evidence>
<reference evidence="9 10" key="1">
    <citation type="journal article" date="2018" name="Elife">
        <title>Firefly genomes illuminate parallel origins of bioluminescence in beetles.</title>
        <authorList>
            <person name="Fallon T.R."/>
            <person name="Lower S.E."/>
            <person name="Chang C.H."/>
            <person name="Bessho-Uehara M."/>
            <person name="Martin G.J."/>
            <person name="Bewick A.J."/>
            <person name="Behringer M."/>
            <person name="Debat H.J."/>
            <person name="Wong I."/>
            <person name="Day J.C."/>
            <person name="Suvorov A."/>
            <person name="Silva C.J."/>
            <person name="Stanger-Hall K.F."/>
            <person name="Hall D.W."/>
            <person name="Schmitz R.J."/>
            <person name="Nelson D.R."/>
            <person name="Lewis S.M."/>
            <person name="Shigenobu S."/>
            <person name="Bybee S.M."/>
            <person name="Larracuente A.M."/>
            <person name="Oba Y."/>
            <person name="Weng J.K."/>
        </authorList>
    </citation>
    <scope>NUCLEOTIDE SEQUENCE [LARGE SCALE GENOMIC DNA]</scope>
    <source>
        <strain evidence="9">1611_PpyrPB1</strain>
        <tissue evidence="9">Whole body</tissue>
    </source>
</reference>
<keyword evidence="4 8" id="KW-1133">Transmembrane helix</keyword>
<dbReference type="Gene3D" id="3.40.190.10">
    <property type="entry name" value="Periplasmic binding protein-like II"/>
    <property type="match status" value="2"/>
</dbReference>
<protein>
    <recommendedName>
        <fullName evidence="11">Ionotropic glutamate receptor C-terminal domain-containing protein</fullName>
    </recommendedName>
</protein>
<evidence type="ECO:0000256" key="1">
    <source>
        <dbReference type="ARBA" id="ARBA00004651"/>
    </source>
</evidence>
<keyword evidence="6" id="KW-0675">Receptor</keyword>
<dbReference type="PANTHER" id="PTHR42643:SF33">
    <property type="entry name" value="GLUTAMATE RECEPTOR 2-LIKE PROTEIN"/>
    <property type="match status" value="1"/>
</dbReference>
<keyword evidence="3 8" id="KW-0812">Transmembrane</keyword>
<evidence type="ECO:0000256" key="6">
    <source>
        <dbReference type="ARBA" id="ARBA00023170"/>
    </source>
</evidence>
<dbReference type="AlphaFoldDB" id="A0A5N4B206"/>
<keyword evidence="2" id="KW-1003">Cell membrane</keyword>
<dbReference type="Proteomes" id="UP000327044">
    <property type="component" value="Unassembled WGS sequence"/>
</dbReference>
<comment type="caution">
    <text evidence="9">The sequence shown here is derived from an EMBL/GenBank/DDBJ whole genome shotgun (WGS) entry which is preliminary data.</text>
</comment>
<sequence length="191" mass="21987">MDLLRSSLEVGMEDVLYDVDYMKTTTDPVAVALYDTKIKQPNNELNFLKAREGLEKVKLGAYAFHTQTSTGYPIVERTFEERAICELAEVQLYKPVYANMALAKKSPLRELFLYCNLHQMEVGILHRLRRHWDARKPQCIDFTRYLEVEVGLGESFGALILLGIGIVVSLIVLLLEYTWNKWRMSIPAKRG</sequence>
<evidence type="ECO:0000256" key="3">
    <source>
        <dbReference type="ARBA" id="ARBA00022692"/>
    </source>
</evidence>
<dbReference type="InParanoid" id="A0A5N4B206"/>
<keyword evidence="7" id="KW-0325">Glycoprotein</keyword>
<dbReference type="EMBL" id="VVIM01000001">
    <property type="protein sequence ID" value="KAB0803615.1"/>
    <property type="molecule type" value="Genomic_DNA"/>
</dbReference>
<keyword evidence="10" id="KW-1185">Reference proteome</keyword>
<proteinExistence type="predicted"/>
<accession>A0A5N4B206</accession>
<name>A0A5N4B206_PHOPY</name>
<evidence type="ECO:0000256" key="5">
    <source>
        <dbReference type="ARBA" id="ARBA00023136"/>
    </source>
</evidence>
<keyword evidence="5 8" id="KW-0472">Membrane</keyword>